<dbReference type="EMBL" id="NRRL01000001">
    <property type="protein sequence ID" value="MBK1666632.1"/>
    <property type="molecule type" value="Genomic_DNA"/>
</dbReference>
<evidence type="ECO:0000256" key="1">
    <source>
        <dbReference type="SAM" id="Phobius"/>
    </source>
</evidence>
<dbReference type="RefSeq" id="WP_200338684.1">
    <property type="nucleotide sequence ID" value="NZ_NRRL01000001.1"/>
</dbReference>
<gene>
    <name evidence="2" type="ORF">CKO28_01060</name>
</gene>
<proteinExistence type="predicted"/>
<sequence>MLRWLQRTQAQGRYRNTAALIWLAMCLPLIVTMTISDPQVAPLAAVTYLAPVLLPRVPVDPLRRIAVIYALLWAMSMSLAFGPLLA</sequence>
<protein>
    <submittedName>
        <fullName evidence="2">Uncharacterized protein</fullName>
    </submittedName>
</protein>
<feature type="transmembrane region" description="Helical" evidence="1">
    <location>
        <begin position="66"/>
        <end position="85"/>
    </location>
</feature>
<keyword evidence="3" id="KW-1185">Reference proteome</keyword>
<organism evidence="2 3">
    <name type="scientific">Rhodovibrio sodomensis</name>
    <dbReference type="NCBI Taxonomy" id="1088"/>
    <lineage>
        <taxon>Bacteria</taxon>
        <taxon>Pseudomonadati</taxon>
        <taxon>Pseudomonadota</taxon>
        <taxon>Alphaproteobacteria</taxon>
        <taxon>Rhodospirillales</taxon>
        <taxon>Rhodovibrionaceae</taxon>
        <taxon>Rhodovibrio</taxon>
    </lineage>
</organism>
<keyword evidence="1" id="KW-0472">Membrane</keyword>
<evidence type="ECO:0000313" key="3">
    <source>
        <dbReference type="Proteomes" id="UP001296873"/>
    </source>
</evidence>
<name>A0ABS1D927_9PROT</name>
<accession>A0ABS1D927</accession>
<dbReference type="Proteomes" id="UP001296873">
    <property type="component" value="Unassembled WGS sequence"/>
</dbReference>
<feature type="transmembrane region" description="Helical" evidence="1">
    <location>
        <begin position="41"/>
        <end position="59"/>
    </location>
</feature>
<keyword evidence="1" id="KW-1133">Transmembrane helix</keyword>
<feature type="transmembrane region" description="Helical" evidence="1">
    <location>
        <begin position="16"/>
        <end position="35"/>
    </location>
</feature>
<reference evidence="2 3" key="1">
    <citation type="journal article" date="2020" name="Microorganisms">
        <title>Osmotic Adaptation and Compatible Solute Biosynthesis of Phototrophic Bacteria as Revealed from Genome Analyses.</title>
        <authorList>
            <person name="Imhoff J.F."/>
            <person name="Rahn T."/>
            <person name="Kunzel S."/>
            <person name="Keller A."/>
            <person name="Neulinger S.C."/>
        </authorList>
    </citation>
    <scope>NUCLEOTIDE SEQUENCE [LARGE SCALE GENOMIC DNA]</scope>
    <source>
        <strain evidence="2 3">DSM 9895</strain>
    </source>
</reference>
<keyword evidence="1" id="KW-0812">Transmembrane</keyword>
<evidence type="ECO:0000313" key="2">
    <source>
        <dbReference type="EMBL" id="MBK1666632.1"/>
    </source>
</evidence>
<comment type="caution">
    <text evidence="2">The sequence shown here is derived from an EMBL/GenBank/DDBJ whole genome shotgun (WGS) entry which is preliminary data.</text>
</comment>